<reference evidence="3" key="1">
    <citation type="submission" date="2017-02" db="EMBL/GenBank/DDBJ databases">
        <authorList>
            <person name="Varghese N."/>
            <person name="Submissions S."/>
        </authorList>
    </citation>
    <scope>NUCLEOTIDE SEQUENCE [LARGE SCALE GENOMIC DNA]</scope>
    <source>
        <strain evidence="3">DSM 23405</strain>
    </source>
</reference>
<dbReference type="GO" id="GO:0005509">
    <property type="term" value="F:calcium ion binding"/>
    <property type="evidence" value="ECO:0007669"/>
    <property type="project" value="InterPro"/>
</dbReference>
<keyword evidence="3" id="KW-1185">Reference proteome</keyword>
<feature type="compositionally biased region" description="Acidic residues" evidence="1">
    <location>
        <begin position="212"/>
        <end position="236"/>
    </location>
</feature>
<evidence type="ECO:0008006" key="4">
    <source>
        <dbReference type="Google" id="ProtNLM"/>
    </source>
</evidence>
<dbReference type="Gene3D" id="4.10.1080.10">
    <property type="entry name" value="TSP type-3 repeat"/>
    <property type="match status" value="1"/>
</dbReference>
<evidence type="ECO:0000313" key="2">
    <source>
        <dbReference type="EMBL" id="SKB34960.1"/>
    </source>
</evidence>
<accession>A0A1T5AJ93</accession>
<sequence length="364" mass="40894">MFQFEYILIPMKKIFAVLLISFALYSCDDGDITVTSFDLEDSDLTLCEIDGKKVLWAVNNQDVYESMSLELKDNRLNDTLAQTILTLDVNDSIVINLSGENNRLVYRIYDSEINGREYFCQGVPPGSPRVLEEYVSAGGKVLITTNFNDLGLNEDADADGDGIPNAEEGFDPDGGNHLDTDSDGIPDYLDIDDDNDNVETKSETKADPGDPITEDGYLDTDEDGIPNYLDPDDDDDGVLTRHEVDEEDIQRAIEENNDGFLSPELTAEVDGLGNYLNEEVSLPNFEHELQLDHSISRDYRSIIVIKEFNLIRQDGSGEDIRFDTYNLGRFSANGIPFKQLTNRQQELEDSEDENEEETEETTTN</sequence>
<gene>
    <name evidence="2" type="ORF">SAMN05660776_0614</name>
</gene>
<dbReference type="InterPro" id="IPR028974">
    <property type="entry name" value="TSP_type-3_rpt"/>
</dbReference>
<proteinExistence type="predicted"/>
<dbReference type="AlphaFoldDB" id="A0A1T5AJ93"/>
<feature type="compositionally biased region" description="Acidic residues" evidence="1">
    <location>
        <begin position="181"/>
        <end position="197"/>
    </location>
</feature>
<feature type="compositionally biased region" description="Acidic residues" evidence="1">
    <location>
        <begin position="347"/>
        <end position="364"/>
    </location>
</feature>
<dbReference type="Proteomes" id="UP000190230">
    <property type="component" value="Unassembled WGS sequence"/>
</dbReference>
<dbReference type="STRING" id="241145.SAMN05660776_0614"/>
<dbReference type="EMBL" id="FUYY01000001">
    <property type="protein sequence ID" value="SKB34960.1"/>
    <property type="molecule type" value="Genomic_DNA"/>
</dbReference>
<feature type="region of interest" description="Disordered" evidence="1">
    <location>
        <begin position="338"/>
        <end position="364"/>
    </location>
</feature>
<organism evidence="2 3">
    <name type="scientific">Salegentibacter holothuriorum</name>
    <dbReference type="NCBI Taxonomy" id="241145"/>
    <lineage>
        <taxon>Bacteria</taxon>
        <taxon>Pseudomonadati</taxon>
        <taxon>Bacteroidota</taxon>
        <taxon>Flavobacteriia</taxon>
        <taxon>Flavobacteriales</taxon>
        <taxon>Flavobacteriaceae</taxon>
        <taxon>Salegentibacter</taxon>
    </lineage>
</organism>
<feature type="compositionally biased region" description="Basic and acidic residues" evidence="1">
    <location>
        <begin position="198"/>
        <end position="208"/>
    </location>
</feature>
<evidence type="ECO:0000256" key="1">
    <source>
        <dbReference type="SAM" id="MobiDB-lite"/>
    </source>
</evidence>
<protein>
    <recommendedName>
        <fullName evidence="4">Thrombospondin type 3 repeat-containing protein</fullName>
    </recommendedName>
</protein>
<feature type="region of interest" description="Disordered" evidence="1">
    <location>
        <begin position="153"/>
        <end position="236"/>
    </location>
</feature>
<evidence type="ECO:0000313" key="3">
    <source>
        <dbReference type="Proteomes" id="UP000190230"/>
    </source>
</evidence>
<name>A0A1T5AJ93_9FLAO</name>